<proteinExistence type="predicted"/>
<dbReference type="RefSeq" id="WP_344478099.1">
    <property type="nucleotide sequence ID" value="NZ_BAAASB010000009.1"/>
</dbReference>
<dbReference type="EMBL" id="JBHSKP010000006">
    <property type="protein sequence ID" value="MFC5152541.1"/>
    <property type="molecule type" value="Genomic_DNA"/>
</dbReference>
<protein>
    <submittedName>
        <fullName evidence="1">NACHT domain-containing protein</fullName>
    </submittedName>
</protein>
<comment type="caution">
    <text evidence="1">The sequence shown here is derived from an EMBL/GenBank/DDBJ whole genome shotgun (WGS) entry which is preliminary data.</text>
</comment>
<dbReference type="SUPFAM" id="SSF52540">
    <property type="entry name" value="P-loop containing nucleoside triphosphate hydrolases"/>
    <property type="match status" value="1"/>
</dbReference>
<name>A0ABW0AHU8_9ACTN</name>
<organism evidence="1 2">
    <name type="scientific">Streptomyces amakusaensis</name>
    <dbReference type="NCBI Taxonomy" id="67271"/>
    <lineage>
        <taxon>Bacteria</taxon>
        <taxon>Bacillati</taxon>
        <taxon>Actinomycetota</taxon>
        <taxon>Actinomycetes</taxon>
        <taxon>Kitasatosporales</taxon>
        <taxon>Streptomycetaceae</taxon>
        <taxon>Streptomyces</taxon>
    </lineage>
</organism>
<accession>A0ABW0AHU8</accession>
<evidence type="ECO:0000313" key="2">
    <source>
        <dbReference type="Proteomes" id="UP001596160"/>
    </source>
</evidence>
<dbReference type="Gene3D" id="3.40.50.300">
    <property type="entry name" value="P-loop containing nucleotide triphosphate hydrolases"/>
    <property type="match status" value="1"/>
</dbReference>
<keyword evidence="2" id="KW-1185">Reference proteome</keyword>
<reference evidence="2" key="1">
    <citation type="journal article" date="2019" name="Int. J. Syst. Evol. Microbiol.">
        <title>The Global Catalogue of Microorganisms (GCM) 10K type strain sequencing project: providing services to taxonomists for standard genome sequencing and annotation.</title>
        <authorList>
            <consortium name="The Broad Institute Genomics Platform"/>
            <consortium name="The Broad Institute Genome Sequencing Center for Infectious Disease"/>
            <person name="Wu L."/>
            <person name="Ma J."/>
        </authorList>
    </citation>
    <scope>NUCLEOTIDE SEQUENCE [LARGE SCALE GENOMIC DNA]</scope>
    <source>
        <strain evidence="2">PCU 266</strain>
    </source>
</reference>
<dbReference type="InterPro" id="IPR027417">
    <property type="entry name" value="P-loop_NTPase"/>
</dbReference>
<sequence>MSDYACAGATLASSDLLVGIHMSLVGVEVAQLRDADRRLLWGKAGNECAFPGCNERLIEEFLSGTSASLVETVVGEEAHIVAEADGGPRADPAMPKAERNSYPNMILLCKKHHSFVDRDNGIHFTVEQLQGFKRLHEEEIRRRRSDPDEQRAISRSQALYELLIASRARLIARWQAAGLDDVVASELADDPVVGRRPKTLVSLKPTGVVVLSGEFGSGKSVTAERLHQEDVNAAQEGDTPLPAYLHADDIHGPLQQAVESAVEPLGVPGFSGVRIVLDGLDEIDAARAQRFLNQARQMVQIWPGSRVLMTSRPGLQSSAGEEVSLPPMSYEEAKTLARRLGQQHLPFSESTAVREALLLPLFIIIAAVTREEQDWRRPRSRIDFLEALVQRALRAGGVPEDDTEDLLEELAWLAVQAGGPVAEGELGLSQSRAVRRTRLVVRQGRTLRFGLPILEQYFAGRALLERGIPEQAWVSSEAVERWRYPLALALAAAGWQQCLRLMEPLVARYPGVAAWVVDEAFPKGSGLRNEGPTLSPEAGQRAHFALARWLPALGPAADLALYQRVPAPPLVLGYQVHGTELWGVIQNTPRPGQEEQAIELPQGSDYEDVRTFAGFPTYMQFATPAFSYPGWPWQWSLTWISQHLEKILGRQLHLTGNSTWAAERRWALSRALVNQKGFFLNPLDVDEVAQAAKAHTGSVRSTFTSARNGNVVAAGSEFAALIADLESGIEVKPDGLLHAPFAVPNRPRAPGRMYISDFYSDEALLDYTCYLFESALSIYQDLCDQWFPRLRPTLRLASQLPSTLTGTVKRGGLAGTRVTYWPVSADPTAPSTTDFTLDPPPGRERVPDVNSQYTSHALPFSDAPATDLAHSWLWSDLRGVRLLSGNAPSRWQ</sequence>
<dbReference type="Proteomes" id="UP001596160">
    <property type="component" value="Unassembled WGS sequence"/>
</dbReference>
<evidence type="ECO:0000313" key="1">
    <source>
        <dbReference type="EMBL" id="MFC5152541.1"/>
    </source>
</evidence>
<gene>
    <name evidence="1" type="ORF">ACFPRH_12410</name>
</gene>